<evidence type="ECO:0000256" key="2">
    <source>
        <dbReference type="RuleBase" id="RU362080"/>
    </source>
</evidence>
<dbReference type="InterPro" id="IPR006442">
    <property type="entry name" value="Antitoxin_Phd/YefM"/>
</dbReference>
<dbReference type="Pfam" id="PF02604">
    <property type="entry name" value="PhdYeFM_antitox"/>
    <property type="match status" value="1"/>
</dbReference>
<reference evidence="3 4" key="1">
    <citation type="submission" date="2019-07" db="EMBL/GenBank/DDBJ databases">
        <title>Whole genome shotgun sequence of Skermanella aerolata NBRC 106429.</title>
        <authorList>
            <person name="Hosoyama A."/>
            <person name="Uohara A."/>
            <person name="Ohji S."/>
            <person name="Ichikawa N."/>
        </authorList>
    </citation>
    <scope>NUCLEOTIDE SEQUENCE [LARGE SCALE GENOMIC DNA]</scope>
    <source>
        <strain evidence="3 4">NBRC 106429</strain>
    </source>
</reference>
<dbReference type="InterPro" id="IPR051416">
    <property type="entry name" value="phD-YefM_TA_antitoxins"/>
</dbReference>
<comment type="similarity">
    <text evidence="1 2">Belongs to the phD/YefM antitoxin family.</text>
</comment>
<proteinExistence type="inferred from homology"/>
<dbReference type="NCBIfam" id="TIGR01552">
    <property type="entry name" value="phd_fam"/>
    <property type="match status" value="1"/>
</dbReference>
<evidence type="ECO:0000313" key="4">
    <source>
        <dbReference type="Proteomes" id="UP000321523"/>
    </source>
</evidence>
<gene>
    <name evidence="3" type="ORF">SAE02_27170</name>
</gene>
<dbReference type="PANTHER" id="PTHR35377">
    <property type="entry name" value="ANTITOXIN VAPB49-RELATED-RELATED"/>
    <property type="match status" value="1"/>
</dbReference>
<keyword evidence="4" id="KW-1185">Reference proteome</keyword>
<dbReference type="EMBL" id="BJYZ01000011">
    <property type="protein sequence ID" value="GEO38569.1"/>
    <property type="molecule type" value="Genomic_DNA"/>
</dbReference>
<dbReference type="InterPro" id="IPR036165">
    <property type="entry name" value="YefM-like_sf"/>
</dbReference>
<accession>A0A512DQ13</accession>
<dbReference type="Gene3D" id="3.40.1620.10">
    <property type="entry name" value="YefM-like domain"/>
    <property type="match status" value="1"/>
</dbReference>
<sequence>MNTVSLTDAKAHLSELVSRADSGEAVCITRRGKPVAKLTAVQAPRRSIDLATLRTLTDSMPMQAETAGEFIRRMRDGERY</sequence>
<name>A0A512DQ13_9PROT</name>
<dbReference type="AlphaFoldDB" id="A0A512DQ13"/>
<organism evidence="3 4">
    <name type="scientific">Skermanella aerolata</name>
    <dbReference type="NCBI Taxonomy" id="393310"/>
    <lineage>
        <taxon>Bacteria</taxon>
        <taxon>Pseudomonadati</taxon>
        <taxon>Pseudomonadota</taxon>
        <taxon>Alphaproteobacteria</taxon>
        <taxon>Rhodospirillales</taxon>
        <taxon>Azospirillaceae</taxon>
        <taxon>Skermanella</taxon>
    </lineage>
</organism>
<comment type="function">
    <text evidence="2">Antitoxin component of a type II toxin-antitoxin (TA) system.</text>
</comment>
<protein>
    <recommendedName>
        <fullName evidence="2">Antitoxin</fullName>
    </recommendedName>
</protein>
<dbReference type="OrthoDB" id="9800503at2"/>
<comment type="caution">
    <text evidence="3">The sequence shown here is derived from an EMBL/GenBank/DDBJ whole genome shotgun (WGS) entry which is preliminary data.</text>
</comment>
<dbReference type="SUPFAM" id="SSF143120">
    <property type="entry name" value="YefM-like"/>
    <property type="match status" value="1"/>
</dbReference>
<dbReference type="Proteomes" id="UP000321523">
    <property type="component" value="Unassembled WGS sequence"/>
</dbReference>
<evidence type="ECO:0000256" key="1">
    <source>
        <dbReference type="ARBA" id="ARBA00009981"/>
    </source>
</evidence>
<evidence type="ECO:0000313" key="3">
    <source>
        <dbReference type="EMBL" id="GEO38569.1"/>
    </source>
</evidence>
<dbReference type="RefSeq" id="WP_044433225.1">
    <property type="nucleotide sequence ID" value="NZ_BJYZ01000011.1"/>
</dbReference>